<proteinExistence type="predicted"/>
<feature type="region of interest" description="Disordered" evidence="1">
    <location>
        <begin position="44"/>
        <end position="138"/>
    </location>
</feature>
<reference evidence="3 4" key="1">
    <citation type="submission" date="2019-02" db="EMBL/GenBank/DDBJ databases">
        <title>Genome sequencing of the rare red list fungi Antrodiella citrinella (Flaviporus citrinellus).</title>
        <authorList>
            <person name="Buettner E."/>
            <person name="Kellner H."/>
        </authorList>
    </citation>
    <scope>NUCLEOTIDE SEQUENCE [LARGE SCALE GENOMIC DNA]</scope>
    <source>
        <strain evidence="3 4">DSM 108506</strain>
    </source>
</reference>
<dbReference type="Pfam" id="PF20149">
    <property type="entry name" value="DUF6532"/>
    <property type="match status" value="1"/>
</dbReference>
<name>A0A4S4ML92_9APHY</name>
<dbReference type="InterPro" id="IPR045341">
    <property type="entry name" value="DUF6532"/>
</dbReference>
<organism evidence="3 4">
    <name type="scientific">Antrodiella citrinella</name>
    <dbReference type="NCBI Taxonomy" id="2447956"/>
    <lineage>
        <taxon>Eukaryota</taxon>
        <taxon>Fungi</taxon>
        <taxon>Dikarya</taxon>
        <taxon>Basidiomycota</taxon>
        <taxon>Agaricomycotina</taxon>
        <taxon>Agaricomycetes</taxon>
        <taxon>Polyporales</taxon>
        <taxon>Steccherinaceae</taxon>
        <taxon>Antrodiella</taxon>
    </lineage>
</organism>
<dbReference type="AlphaFoldDB" id="A0A4S4ML92"/>
<evidence type="ECO:0000313" key="3">
    <source>
        <dbReference type="EMBL" id="THH26509.1"/>
    </source>
</evidence>
<feature type="region of interest" description="Disordered" evidence="1">
    <location>
        <begin position="1"/>
        <end position="23"/>
    </location>
</feature>
<comment type="caution">
    <text evidence="3">The sequence shown here is derived from an EMBL/GenBank/DDBJ whole genome shotgun (WGS) entry which is preliminary data.</text>
</comment>
<protein>
    <recommendedName>
        <fullName evidence="2">DUF6532 domain-containing protein</fullName>
    </recommendedName>
</protein>
<feature type="compositionally biased region" description="Basic residues" evidence="1">
    <location>
        <begin position="341"/>
        <end position="361"/>
    </location>
</feature>
<accession>A0A4S4ML92</accession>
<evidence type="ECO:0000259" key="2">
    <source>
        <dbReference type="Pfam" id="PF20149"/>
    </source>
</evidence>
<dbReference type="EMBL" id="SGPM01000340">
    <property type="protein sequence ID" value="THH26509.1"/>
    <property type="molecule type" value="Genomic_DNA"/>
</dbReference>
<sequence length="679" mass="74381">MAKVKDNAATKAAKKAAKKQVENEEAAALIAAGSAWMNGASENARKRAFSTGEQNEQPLKKNKNVGVEDKQVTKKAKKSVLLPAPHTESRKTVADGSVSGTVAQPQRRRQLIEVADDDEVKTPEHEASEDSDGPVSYERRMRIAKKFITRNKGFFESQFALEAQGAPVDDVDRTSDAVRKNQPIPASISDDESSSASTAASDNVKDVLSEGEDENDDLDGQSRTQLRRTLAREVPVFSSPGPQAPAGTISSDEEVPRPVVRRRVASTASSDYSLPPPSTDVASGIDAHDIDDADSDEIAAPARRSVSSHSRPELALFNDKLSDDSAAVQNRQAIKASRMTKPTKKLSAKTDKRKPGKRELKRRLEQPQFEGSDDAESDEKNTKAILSAVEPKRKAATAKVEAFPDWTELVLNRRNDINLLPQHPRVITVLRAVNYTMNRNCILVHAYPEVNEKYDYIRSSIHTEAEKLDPEISRRMTHDARYAELMVTIVCVSFFFLPCSPILIAQLYGLNGVHSGVIVPRVKALLDEHACLFGLKPGNEVIPILHEPFKHPMVTLLLKATLFLSPASLGHKFCSQFPVVDGEIEIPIPVLAIIATVIEVGLMAWSSGTHHPTHFTAEGTIKVYEGVLGYIAYLKDGLSAAQFHRMLSDIFQSCRSSSVPIPSSGVVVSHKVDFAKMPQ</sequence>
<dbReference type="Proteomes" id="UP000308730">
    <property type="component" value="Unassembled WGS sequence"/>
</dbReference>
<feature type="region of interest" description="Disordered" evidence="1">
    <location>
        <begin position="159"/>
        <end position="311"/>
    </location>
</feature>
<feature type="domain" description="DUF6532" evidence="2">
    <location>
        <begin position="440"/>
        <end position="629"/>
    </location>
</feature>
<evidence type="ECO:0000313" key="4">
    <source>
        <dbReference type="Proteomes" id="UP000308730"/>
    </source>
</evidence>
<gene>
    <name evidence="3" type="ORF">EUX98_g7676</name>
</gene>
<keyword evidence="4" id="KW-1185">Reference proteome</keyword>
<feature type="region of interest" description="Disordered" evidence="1">
    <location>
        <begin position="332"/>
        <end position="380"/>
    </location>
</feature>
<feature type="compositionally biased region" description="Basic and acidic residues" evidence="1">
    <location>
        <begin position="170"/>
        <end position="179"/>
    </location>
</feature>
<evidence type="ECO:0000256" key="1">
    <source>
        <dbReference type="SAM" id="MobiDB-lite"/>
    </source>
</evidence>
<dbReference type="OrthoDB" id="3214739at2759"/>
<feature type="compositionally biased region" description="Acidic residues" evidence="1">
    <location>
        <begin position="209"/>
        <end position="219"/>
    </location>
</feature>